<comment type="caution">
    <text evidence="2">The sequence shown here is derived from an EMBL/GenBank/DDBJ whole genome shotgun (WGS) entry which is preliminary data.</text>
</comment>
<evidence type="ECO:0008006" key="4">
    <source>
        <dbReference type="Google" id="ProtNLM"/>
    </source>
</evidence>
<dbReference type="EMBL" id="JADINB010000063">
    <property type="protein sequence ID" value="MBO8428822.1"/>
    <property type="molecule type" value="Genomic_DNA"/>
</dbReference>
<protein>
    <recommendedName>
        <fullName evidence="4">Outer membrane protein</fullName>
    </recommendedName>
</protein>
<dbReference type="AlphaFoldDB" id="A0A9D9DJ17"/>
<dbReference type="Gene3D" id="2.40.160.60">
    <property type="entry name" value="Outer membrane protein transport protein (OMPP1/FadL/TodX)"/>
    <property type="match status" value="1"/>
</dbReference>
<evidence type="ECO:0000256" key="1">
    <source>
        <dbReference type="SAM" id="SignalP"/>
    </source>
</evidence>
<feature type="signal peptide" evidence="1">
    <location>
        <begin position="1"/>
        <end position="25"/>
    </location>
</feature>
<evidence type="ECO:0000313" key="3">
    <source>
        <dbReference type="Proteomes" id="UP000823635"/>
    </source>
</evidence>
<organism evidence="2 3">
    <name type="scientific">Candidatus Egerieousia excrementavium</name>
    <dbReference type="NCBI Taxonomy" id="2840778"/>
    <lineage>
        <taxon>Bacteria</taxon>
        <taxon>Pseudomonadati</taxon>
        <taxon>Bacteroidota</taxon>
        <taxon>Bacteroidia</taxon>
        <taxon>Bacteroidales</taxon>
        <taxon>Candidatus Egerieousia</taxon>
    </lineage>
</organism>
<feature type="chain" id="PRO_5039644689" description="Outer membrane protein" evidence="1">
    <location>
        <begin position="26"/>
        <end position="438"/>
    </location>
</feature>
<evidence type="ECO:0000313" key="2">
    <source>
        <dbReference type="EMBL" id="MBO8428822.1"/>
    </source>
</evidence>
<gene>
    <name evidence="2" type="ORF">IAC68_02670</name>
</gene>
<proteinExistence type="predicted"/>
<reference evidence="2" key="2">
    <citation type="journal article" date="2021" name="PeerJ">
        <title>Extensive microbial diversity within the chicken gut microbiome revealed by metagenomics and culture.</title>
        <authorList>
            <person name="Gilroy R."/>
            <person name="Ravi A."/>
            <person name="Getino M."/>
            <person name="Pursley I."/>
            <person name="Horton D.L."/>
            <person name="Alikhan N.F."/>
            <person name="Baker D."/>
            <person name="Gharbi K."/>
            <person name="Hall N."/>
            <person name="Watson M."/>
            <person name="Adriaenssens E.M."/>
            <person name="Foster-Nyarko E."/>
            <person name="Jarju S."/>
            <person name="Secka A."/>
            <person name="Antonio M."/>
            <person name="Oren A."/>
            <person name="Chaudhuri R.R."/>
            <person name="La Ragione R."/>
            <person name="Hildebrand F."/>
            <person name="Pallen M.J."/>
        </authorList>
    </citation>
    <scope>NUCLEOTIDE SEQUENCE</scope>
    <source>
        <strain evidence="2">15467</strain>
    </source>
</reference>
<keyword evidence="1" id="KW-0732">Signal</keyword>
<sequence length="438" mass="49688">MQKRKIKKYLFFILFPAFLFGGYGAKGQNTDALGTYTPYSLYGLGNIEKQGTAVNRAMGGIGTALRSNRYINYMNPASITNRDTLSFMLDFGGDQKNIYSTDGISKTAYNTGNVKSFIFSAPIYKKSALIVGIVPYSNIGYKFENMESDPALVSQYGDIRYRKYGEGSINQLFVGGAMNFLKNFSIGAQYIYYFGSLDRYSNVLFGTDASIRSITTGWDYSLGASSVKAGLQYFREFGEHDEYYVTGGVTYTLGTSLKGDYERYAHAQDGSNTIDTVYTYSVNNAKVKLPHEFSIGATVGKRDKWMFGADYTQQNWKSSAYNDMGGTEFTPQTARSFRVGFEFIPNMYDIRYYFKRVTYRVGAYYDQTYMNFAGNRINAAGFTFGLSLPIYRLYNAFNIAVDFGQRGSTKNNLVRERYVQFVLSISLHDLWFIKHRYQ</sequence>
<name>A0A9D9DJ17_9BACT</name>
<dbReference type="Proteomes" id="UP000823635">
    <property type="component" value="Unassembled WGS sequence"/>
</dbReference>
<dbReference type="SUPFAM" id="SSF56935">
    <property type="entry name" value="Porins"/>
    <property type="match status" value="1"/>
</dbReference>
<accession>A0A9D9DJ17</accession>
<reference evidence="2" key="1">
    <citation type="submission" date="2020-10" db="EMBL/GenBank/DDBJ databases">
        <authorList>
            <person name="Gilroy R."/>
        </authorList>
    </citation>
    <scope>NUCLEOTIDE SEQUENCE</scope>
    <source>
        <strain evidence="2">15467</strain>
    </source>
</reference>